<proteinExistence type="predicted"/>
<name>A0A1X7UE79_AMPQE</name>
<dbReference type="AlphaFoldDB" id="A0A1X7UE79"/>
<sequence>SLILTLVCTILSLFFLNWFQTYPLVNNIGVGRLHHHPDKLAVIVRESGFGRAQLSGVSGRTVTLSVTRGIYFIGSREELYSTVYVQINRSTF</sequence>
<organism evidence="2">
    <name type="scientific">Amphimedon queenslandica</name>
    <name type="common">Sponge</name>
    <dbReference type="NCBI Taxonomy" id="400682"/>
    <lineage>
        <taxon>Eukaryota</taxon>
        <taxon>Metazoa</taxon>
        <taxon>Porifera</taxon>
        <taxon>Demospongiae</taxon>
        <taxon>Heteroscleromorpha</taxon>
        <taxon>Haplosclerida</taxon>
        <taxon>Niphatidae</taxon>
        <taxon>Amphimedon</taxon>
    </lineage>
</organism>
<evidence type="ECO:0000313" key="2">
    <source>
        <dbReference type="EnsemblMetazoa" id="Aqu2.1.25950_001"/>
    </source>
</evidence>
<reference evidence="2" key="1">
    <citation type="submission" date="2017-05" db="UniProtKB">
        <authorList>
            <consortium name="EnsemblMetazoa"/>
        </authorList>
    </citation>
    <scope>IDENTIFICATION</scope>
</reference>
<feature type="chain" id="PRO_5010889200" evidence="1">
    <location>
        <begin position="24"/>
        <end position="92"/>
    </location>
</feature>
<dbReference type="InParanoid" id="A0A1X7UE79"/>
<protein>
    <submittedName>
        <fullName evidence="2">Uncharacterized protein</fullName>
    </submittedName>
</protein>
<keyword evidence="1" id="KW-0732">Signal</keyword>
<dbReference type="EnsemblMetazoa" id="Aqu2.1.25950_001">
    <property type="protein sequence ID" value="Aqu2.1.25950_001"/>
    <property type="gene ID" value="Aqu2.1.25950"/>
</dbReference>
<evidence type="ECO:0000256" key="1">
    <source>
        <dbReference type="SAM" id="SignalP"/>
    </source>
</evidence>
<feature type="signal peptide" evidence="1">
    <location>
        <begin position="1"/>
        <end position="23"/>
    </location>
</feature>
<accession>A0A1X7UE79</accession>